<accession>A0A813LR41</accession>
<feature type="domain" description="PDZ" evidence="5">
    <location>
        <begin position="2513"/>
        <end position="2585"/>
    </location>
</feature>
<dbReference type="SMART" id="SM00320">
    <property type="entry name" value="WD40"/>
    <property type="match status" value="2"/>
</dbReference>
<feature type="repeat" description="WD" evidence="2">
    <location>
        <begin position="1755"/>
        <end position="1796"/>
    </location>
</feature>
<dbReference type="SMART" id="SM00044">
    <property type="entry name" value="CYCc"/>
    <property type="match status" value="1"/>
</dbReference>
<comment type="caution">
    <text evidence="8">The sequence shown here is derived from an EMBL/GenBank/DDBJ whole genome shotgun (WGS) entry which is preliminary data.</text>
</comment>
<dbReference type="Pfam" id="PF00271">
    <property type="entry name" value="Helicase_C"/>
    <property type="match status" value="1"/>
</dbReference>
<dbReference type="PANTHER" id="PTHR12616:SF8">
    <property type="entry name" value="VACUOLAR PROTEIN SORTING-ASSOCIATED PROTEIN 8 HOMOLOG"/>
    <property type="match status" value="1"/>
</dbReference>
<evidence type="ECO:0000256" key="4">
    <source>
        <dbReference type="SAM" id="Phobius"/>
    </source>
</evidence>
<dbReference type="PROSITE" id="PS50125">
    <property type="entry name" value="GUANYLATE_CYCLASE_2"/>
    <property type="match status" value="1"/>
</dbReference>
<dbReference type="InterPro" id="IPR001054">
    <property type="entry name" value="A/G_cyclase"/>
</dbReference>
<feature type="domain" description="Helicase C-terminal" evidence="7">
    <location>
        <begin position="704"/>
        <end position="866"/>
    </location>
</feature>
<dbReference type="PROSITE" id="PS50082">
    <property type="entry name" value="WD_REPEATS_2"/>
    <property type="match status" value="1"/>
</dbReference>
<dbReference type="PROSITE" id="PS50106">
    <property type="entry name" value="PDZ"/>
    <property type="match status" value="2"/>
</dbReference>
<feature type="domain" description="Guanylate cyclase" evidence="6">
    <location>
        <begin position="415"/>
        <end position="547"/>
    </location>
</feature>
<dbReference type="InterPro" id="IPR001650">
    <property type="entry name" value="Helicase_C-like"/>
</dbReference>
<feature type="region of interest" description="Disordered" evidence="3">
    <location>
        <begin position="27"/>
        <end position="63"/>
    </location>
</feature>
<evidence type="ECO:0000259" key="5">
    <source>
        <dbReference type="PROSITE" id="PS50106"/>
    </source>
</evidence>
<name>A0A813LR41_POLGL</name>
<dbReference type="InterPro" id="IPR036322">
    <property type="entry name" value="WD40_repeat_dom_sf"/>
</dbReference>
<dbReference type="GO" id="GO:0035556">
    <property type="term" value="P:intracellular signal transduction"/>
    <property type="evidence" value="ECO:0007669"/>
    <property type="project" value="InterPro"/>
</dbReference>
<reference evidence="8" key="1">
    <citation type="submission" date="2021-02" db="EMBL/GenBank/DDBJ databases">
        <authorList>
            <person name="Dougan E. K."/>
            <person name="Rhodes N."/>
            <person name="Thang M."/>
            <person name="Chan C."/>
        </authorList>
    </citation>
    <scope>NUCLEOTIDE SEQUENCE</scope>
</reference>
<dbReference type="CDD" id="cd07302">
    <property type="entry name" value="CHD"/>
    <property type="match status" value="1"/>
</dbReference>
<dbReference type="PROSITE" id="PS51194">
    <property type="entry name" value="HELICASE_CTER"/>
    <property type="match status" value="1"/>
</dbReference>
<dbReference type="InterPro" id="IPR001478">
    <property type="entry name" value="PDZ"/>
</dbReference>
<dbReference type="PANTHER" id="PTHR12616">
    <property type="entry name" value="VACUOLAR PROTEIN SORTING VPS41"/>
    <property type="match status" value="1"/>
</dbReference>
<dbReference type="InterPro" id="IPR025941">
    <property type="entry name" value="Vps8_central_dom"/>
</dbReference>
<gene>
    <name evidence="8" type="ORF">PGLA2088_LOCUS49492</name>
</gene>
<evidence type="ECO:0000259" key="6">
    <source>
        <dbReference type="PROSITE" id="PS50125"/>
    </source>
</evidence>
<feature type="region of interest" description="Disordered" evidence="3">
    <location>
        <begin position="1362"/>
        <end position="1388"/>
    </location>
</feature>
<organism evidence="8 9">
    <name type="scientific">Polarella glacialis</name>
    <name type="common">Dinoflagellate</name>
    <dbReference type="NCBI Taxonomy" id="89957"/>
    <lineage>
        <taxon>Eukaryota</taxon>
        <taxon>Sar</taxon>
        <taxon>Alveolata</taxon>
        <taxon>Dinophyceae</taxon>
        <taxon>Suessiales</taxon>
        <taxon>Suessiaceae</taxon>
        <taxon>Polarella</taxon>
    </lineage>
</organism>
<dbReference type="InterPro" id="IPR029787">
    <property type="entry name" value="Nucleotide_cyclase"/>
</dbReference>
<dbReference type="SUPFAM" id="SSF55073">
    <property type="entry name" value="Nucleotide cyclase"/>
    <property type="match status" value="1"/>
</dbReference>
<dbReference type="Proteomes" id="UP000626109">
    <property type="component" value="Unassembled WGS sequence"/>
</dbReference>
<evidence type="ECO:0000259" key="7">
    <source>
        <dbReference type="PROSITE" id="PS51194"/>
    </source>
</evidence>
<feature type="compositionally biased region" description="Polar residues" evidence="3">
    <location>
        <begin position="27"/>
        <end position="37"/>
    </location>
</feature>
<keyword evidence="4" id="KW-0472">Membrane</keyword>
<dbReference type="Pfam" id="PF00211">
    <property type="entry name" value="Guanylate_cyc"/>
    <property type="match status" value="1"/>
</dbReference>
<dbReference type="GO" id="GO:0009190">
    <property type="term" value="P:cyclic nucleotide biosynthetic process"/>
    <property type="evidence" value="ECO:0007669"/>
    <property type="project" value="InterPro"/>
</dbReference>
<comment type="similarity">
    <text evidence="1">Belongs to the VPS8 family.</text>
</comment>
<sequence>ALAQISSPIRWANKLRQMSRVQTRNLANASPSLQSPLESEKSPLASPRGSASQQVEDRPTFRHSQTQTAFGISQAKELMSYEEFQSSLMKEIELSTWLKKTVGRQLKQGNNMQSVRQRNSDYIGVKVALSVLAILFILSISEGMVEDTSFSWGFQTICSITKKQYGGDSPVQGLDISKMSRSQVELWMQGPPENSASYFSDEQTRQLLYLDLERAVFCNQILIKDDCVLPNTTASVWDQRASLRQIDQDLRNSKVRFRDLVLLRYPDFERQDRDISAAEMERQTESVAIVQDRAAVEVIARLSLLTTSMVIVIILSGITLLTKDLTYLSRNLLKPLVELTDEIESITRLDLAGAYSNQAEDTKGGLSEIRLMRRSFDNMKMAIRSWGKYVPWPVVHLMLRKDAEANLEMTEKEVSIFFSDIEAFTTIVESLPPESSLLLLSRYFHDMSKIIDDHGGIVLEFIGDAIMSIYGAPVVNDTHPAAAVESAIQMLAALTSMNEWLAARSLPKVRIRCGVHTGKVLVGNMGFPSRMKYGIVGRESDIPGRLEELNKSYGTEMLISHTTFSRLDDLTTLRLLIRPIDIVYLIPEAPLEDRLCSLVYQVFEPSRQPTKAAAQSKAVGLQHQAIQCYRDRDFGRAAELFKQVKSILVTQVIRSALVLSSVRRSTACPILAPAAKDDDVLRNVARLHVEQRFENVGYGDKFAKLQDVLKNVTNEKGETARTIVFANQKAVVDDIAYRLSSSRIRAVCMHGGVSQQQRDRALEDLKSGRIILLTSEGVIEGGVASPGRGVTGGRAITLDPDTVRAHPPRLFERLNGTEGKVHLCRTLPCTRIHLSSDTGNYRSPLVHAMAFARCPESDPASQLDLGAVWTECRTGAPQPALLDASIETDLPPVAIAAPEGVPAEEAQGSEPVVVTEVTNGRRRHDRPPTPRMSWFLDHTFDTTAAQAWYSKVAAKLKWTSQVPLGDHDSQIIQHLSDPKVAFSILAVLCVVTYSSLFPGPVPGGVFGSALYYTARIAAVVASWVWHFSAAFMGPVVSSLVFGSVGAWCAMSAGVVAASSVGAAAFVNACSRAAAAATHSFGTAAGSAGVNAGAAPSSGPAPTSGAAEGQAPGGARLGIAKTSEAAPAVGSCPCSAPGVKWSTEAGPQQLAQWCAAKASESLPLLRVDAEHFVLPFGCNPIVDGCIGVCRLHHKVYKQTRWSGKCVFPDTCLELGRPVKEYLLPGSPTVGMICMNHVISSLRTQDTLPEWVSRVRPRSGVQLRFRKRIVAELADEWSMRLAAAWGRVASQCPHEWVLQLAARFGDTPVPWNDATAPSPPPRPEAPVWSPFAGPAQHSGYGSCSPAPKLPIASHDLTAQSMFHGSVVPQDDGPRHPRLAGMRGLHGSGTVPLGPQDHSWSPVPLAGSMPAERHVWDPYRDPNGLASLGGGMIGQSPPTAHHGMSSNPMMPGTPVMTGGLASFGIHPGGVAPHGPNLWPQGQMGSAHLPSWGPSHGPNPHDSMHGLASAIGSLQLVLSKGNEDVVRQLERSNRKDEARGGDRHTIAGITREDELLKFALGGCDTQPVDCPVKIDFYVALAVSLCSWGIPEDGESPKVYLDAKDFPALGADELQRWRAPPVSDSVLRASGRDPLTIETWAECCGRPQKSHVRRICQTLGPDGAPVVQPPKVFDLEDPEGHFQKVIYARMQRNVHQALWANAYELGDPKLSLVTLVGILESTVAASGKLVGVGTLRGALVLLDPKLLDVPPRPQVLSPPATEEASAVTAAAFSPDGESLLVGHKSGQLVLWDLASQKIACSTRDVHSSSVVSVSFCRPGWQFALSADSKGSVYFLTFTSTFGRRDCSKQLLLEQSSNIGVPLRLLPVPQVPAKPGAVTHPADTHCLVALCATNATVLLTLHPSAQVLQKMQYNAKDASWIPDAAWLRPELESWAETVEVQSRDPQLCIAYGQTIHLMRVGWAMNEAKGKEDFKVSLIGKYTWPLPIRSISAFNDSVLAVLDGSNRLSVVQLPPLVDQPQTGATQLTAVQSEDVTSWSPVYHTSTSLDGSRDARSHHSALAVFRGKSRTLYVCGMKEVWSVQIGRWGQHIESLVSRNEWPAALDVFLALRRGTLPPLLDFPNATGPRQKAVESRTTQVIQSYLVNSLRQDTNRAQVRQICMTAVGVCVEANLWPVLYKTVFECFKATGHMNIYCNALEPFIVQGRIPRGEMDSEVLSSIVQSYALPLEEEEQVALQQTTKDGASTALFLDCDHCPHLFPTARRLQQLVLCVDVSRLDLNLAIRLFTQHRLWTALVHVYCALGDYVSPLELLVGECGQLAKKCPTVEGSFSAMGEAPLIHCLLVRKLFFFLHRCFEMRAFPLDPKAGAVAQDTPTAHVWAMQCMSEDDSKVVQSRSAADLCAASSKGPCEVKVKLSKAEGQPLGVELDTTDQVSVWVIRVLPGGVLEEYNRSVGPDLRIEAGDYITEANGAKGSMQIYRALAKSSLELVVRRAHRFPVVLTPLQGALNCEMVVPVDAKFLYIRKISPGPVTQWNSEHPASTVRVGDRIIAVGGVVLGQFETHAPVRGTSSELAAEIKRLSGMPVHLVVSQIGGMGPGAKTWCGGLDI</sequence>
<feature type="non-terminal residue" evidence="8">
    <location>
        <position position="1"/>
    </location>
</feature>
<evidence type="ECO:0000256" key="1">
    <source>
        <dbReference type="ARBA" id="ARBA00009422"/>
    </source>
</evidence>
<keyword evidence="4" id="KW-1133">Transmembrane helix</keyword>
<keyword evidence="4" id="KW-0812">Transmembrane</keyword>
<dbReference type="GO" id="GO:0006623">
    <property type="term" value="P:protein targeting to vacuole"/>
    <property type="evidence" value="ECO:0007669"/>
    <property type="project" value="InterPro"/>
</dbReference>
<dbReference type="Gene3D" id="2.130.10.10">
    <property type="entry name" value="YVTN repeat-like/Quinoprotein amine dehydrogenase"/>
    <property type="match status" value="1"/>
</dbReference>
<dbReference type="Pfam" id="PF23410">
    <property type="entry name" value="Beta-prop_VPS8"/>
    <property type="match status" value="1"/>
</dbReference>
<keyword evidence="2" id="KW-0853">WD repeat</keyword>
<evidence type="ECO:0000256" key="2">
    <source>
        <dbReference type="PROSITE-ProRule" id="PRU00221"/>
    </source>
</evidence>
<dbReference type="SUPFAM" id="SSF52540">
    <property type="entry name" value="P-loop containing nucleoside triphosphate hydrolases"/>
    <property type="match status" value="1"/>
</dbReference>
<feature type="transmembrane region" description="Helical" evidence="4">
    <location>
        <begin position="122"/>
        <end position="141"/>
    </location>
</feature>
<dbReference type="SUPFAM" id="SSF50978">
    <property type="entry name" value="WD40 repeat-like"/>
    <property type="match status" value="1"/>
</dbReference>
<dbReference type="InterPro" id="IPR027417">
    <property type="entry name" value="P-loop_NTPase"/>
</dbReference>
<evidence type="ECO:0000313" key="9">
    <source>
        <dbReference type="Proteomes" id="UP000626109"/>
    </source>
</evidence>
<protein>
    <recommendedName>
        <fullName evidence="10">Guanylate cyclase domain-containing protein</fullName>
    </recommendedName>
</protein>
<dbReference type="InterPro" id="IPR001680">
    <property type="entry name" value="WD40_rpt"/>
</dbReference>
<dbReference type="InterPro" id="IPR045111">
    <property type="entry name" value="Vps41/Vps8"/>
</dbReference>
<feature type="domain" description="PDZ" evidence="5">
    <location>
        <begin position="2405"/>
        <end position="2486"/>
    </location>
</feature>
<evidence type="ECO:0000313" key="8">
    <source>
        <dbReference type="EMBL" id="CAE8739147.1"/>
    </source>
</evidence>
<proteinExistence type="inferred from homology"/>
<evidence type="ECO:0008006" key="10">
    <source>
        <dbReference type="Google" id="ProtNLM"/>
    </source>
</evidence>
<dbReference type="Gene3D" id="3.40.50.300">
    <property type="entry name" value="P-loop containing nucleotide triphosphate hydrolases"/>
    <property type="match status" value="1"/>
</dbReference>
<dbReference type="EMBL" id="CAJNNW010037063">
    <property type="protein sequence ID" value="CAE8739147.1"/>
    <property type="molecule type" value="Genomic_DNA"/>
</dbReference>
<dbReference type="Gene3D" id="3.30.70.1230">
    <property type="entry name" value="Nucleotide cyclase"/>
    <property type="match status" value="1"/>
</dbReference>
<dbReference type="GO" id="GO:0005770">
    <property type="term" value="C:late endosome"/>
    <property type="evidence" value="ECO:0007669"/>
    <property type="project" value="TreeGrafter"/>
</dbReference>
<dbReference type="GO" id="GO:0034058">
    <property type="term" value="P:endosomal vesicle fusion"/>
    <property type="evidence" value="ECO:0007669"/>
    <property type="project" value="TreeGrafter"/>
</dbReference>
<dbReference type="InterPro" id="IPR015943">
    <property type="entry name" value="WD40/YVTN_repeat-like_dom_sf"/>
</dbReference>
<dbReference type="GO" id="GO:0030897">
    <property type="term" value="C:HOPS complex"/>
    <property type="evidence" value="ECO:0007669"/>
    <property type="project" value="TreeGrafter"/>
</dbReference>
<evidence type="ECO:0000256" key="3">
    <source>
        <dbReference type="SAM" id="MobiDB-lite"/>
    </source>
</evidence>
<dbReference type="Pfam" id="PF12816">
    <property type="entry name" value="TPR_Vps8"/>
    <property type="match status" value="1"/>
</dbReference>